<keyword evidence="1" id="KW-0812">Transmembrane</keyword>
<feature type="transmembrane region" description="Helical" evidence="1">
    <location>
        <begin position="98"/>
        <end position="116"/>
    </location>
</feature>
<evidence type="ECO:0000256" key="1">
    <source>
        <dbReference type="SAM" id="Phobius"/>
    </source>
</evidence>
<organism evidence="2 3">
    <name type="scientific">Rubrivirga litoralis</name>
    <dbReference type="NCBI Taxonomy" id="3075598"/>
    <lineage>
        <taxon>Bacteria</taxon>
        <taxon>Pseudomonadati</taxon>
        <taxon>Rhodothermota</taxon>
        <taxon>Rhodothermia</taxon>
        <taxon>Rhodothermales</taxon>
        <taxon>Rubricoccaceae</taxon>
        <taxon>Rubrivirga</taxon>
    </lineage>
</organism>
<name>A0ABU3BSW8_9BACT</name>
<accession>A0ABU3BSW8</accession>
<dbReference type="Proteomes" id="UP001267426">
    <property type="component" value="Unassembled WGS sequence"/>
</dbReference>
<gene>
    <name evidence="2" type="ORF">RM540_11555</name>
</gene>
<keyword evidence="1" id="KW-1133">Transmembrane helix</keyword>
<sequence>MGGGAGVYLPHAAAPPEGPALFDTLRDWFFGLGAQYGVDPLVFGVIYVGAIPFFTASVAWLVRNARAGRSVVAPALAAGFFFVSAYLYLIVVGRNVPWWVYAFVAVLVVGGAVSTVRQVRRKVAAARAEDAAPPAQGG</sequence>
<comment type="caution">
    <text evidence="2">The sequence shown here is derived from an EMBL/GenBank/DDBJ whole genome shotgun (WGS) entry which is preliminary data.</text>
</comment>
<feature type="transmembrane region" description="Helical" evidence="1">
    <location>
        <begin position="71"/>
        <end position="92"/>
    </location>
</feature>
<evidence type="ECO:0000313" key="3">
    <source>
        <dbReference type="Proteomes" id="UP001267426"/>
    </source>
</evidence>
<keyword evidence="1" id="KW-0472">Membrane</keyword>
<dbReference type="RefSeq" id="WP_311664229.1">
    <property type="nucleotide sequence ID" value="NZ_JAVRHT010000027.1"/>
</dbReference>
<proteinExistence type="predicted"/>
<evidence type="ECO:0000313" key="2">
    <source>
        <dbReference type="EMBL" id="MDT0632385.1"/>
    </source>
</evidence>
<protein>
    <submittedName>
        <fullName evidence="2">Uncharacterized protein</fullName>
    </submittedName>
</protein>
<keyword evidence="3" id="KW-1185">Reference proteome</keyword>
<dbReference type="EMBL" id="JAVRHT010000027">
    <property type="protein sequence ID" value="MDT0632385.1"/>
    <property type="molecule type" value="Genomic_DNA"/>
</dbReference>
<feature type="transmembrane region" description="Helical" evidence="1">
    <location>
        <begin position="41"/>
        <end position="62"/>
    </location>
</feature>
<reference evidence="2 3" key="1">
    <citation type="submission" date="2023-09" db="EMBL/GenBank/DDBJ databases">
        <authorList>
            <person name="Rey-Velasco X."/>
        </authorList>
    </citation>
    <scope>NUCLEOTIDE SEQUENCE [LARGE SCALE GENOMIC DNA]</scope>
    <source>
        <strain evidence="2 3">F394</strain>
    </source>
</reference>